<keyword evidence="2" id="KW-0472">Membrane</keyword>
<protein>
    <submittedName>
        <fullName evidence="3">Uncharacterized protein</fullName>
    </submittedName>
</protein>
<evidence type="ECO:0000313" key="4">
    <source>
        <dbReference type="Proteomes" id="UP001196565"/>
    </source>
</evidence>
<accession>A0ABS7AI67</accession>
<keyword evidence="2" id="KW-0812">Transmembrane</keyword>
<keyword evidence="2" id="KW-1133">Transmembrane helix</keyword>
<comment type="caution">
    <text evidence="3">The sequence shown here is derived from an EMBL/GenBank/DDBJ whole genome shotgun (WGS) entry which is preliminary data.</text>
</comment>
<gene>
    <name evidence="3" type="ORF">KPL78_29460</name>
</gene>
<sequence length="108" mass="11484">MNEALSRARLYLIAGAALVFVGGLLVAVGHWNRAETDRAFVAAAAEAMRAPPPSNGVRYWAPSAVAAPDSASRVRLEAMERLRQVPTVLPTLPRTAPSPGEKTPVTPR</sequence>
<organism evidence="3 4">
    <name type="scientific">Roseomonas alba</name>
    <dbReference type="NCBI Taxonomy" id="2846776"/>
    <lineage>
        <taxon>Bacteria</taxon>
        <taxon>Pseudomonadati</taxon>
        <taxon>Pseudomonadota</taxon>
        <taxon>Alphaproteobacteria</taxon>
        <taxon>Acetobacterales</taxon>
        <taxon>Roseomonadaceae</taxon>
        <taxon>Roseomonas</taxon>
    </lineage>
</organism>
<proteinExistence type="predicted"/>
<dbReference type="RefSeq" id="WP_219766877.1">
    <property type="nucleotide sequence ID" value="NZ_JAHYBZ010000019.1"/>
</dbReference>
<keyword evidence="4" id="KW-1185">Reference proteome</keyword>
<dbReference type="EMBL" id="JAHYBZ010000019">
    <property type="protein sequence ID" value="MBW6402010.1"/>
    <property type="molecule type" value="Genomic_DNA"/>
</dbReference>
<name>A0ABS7AI67_9PROT</name>
<reference evidence="3 4" key="1">
    <citation type="submission" date="2021-07" db="EMBL/GenBank/DDBJ databases">
        <authorList>
            <person name="So Y."/>
        </authorList>
    </citation>
    <scope>NUCLEOTIDE SEQUENCE [LARGE SCALE GENOMIC DNA]</scope>
    <source>
        <strain evidence="3 4">HJA6</strain>
    </source>
</reference>
<feature type="transmembrane region" description="Helical" evidence="2">
    <location>
        <begin position="12"/>
        <end position="31"/>
    </location>
</feature>
<evidence type="ECO:0000256" key="1">
    <source>
        <dbReference type="SAM" id="MobiDB-lite"/>
    </source>
</evidence>
<feature type="region of interest" description="Disordered" evidence="1">
    <location>
        <begin position="87"/>
        <end position="108"/>
    </location>
</feature>
<evidence type="ECO:0000256" key="2">
    <source>
        <dbReference type="SAM" id="Phobius"/>
    </source>
</evidence>
<evidence type="ECO:0000313" key="3">
    <source>
        <dbReference type="EMBL" id="MBW6402010.1"/>
    </source>
</evidence>
<dbReference type="Proteomes" id="UP001196565">
    <property type="component" value="Unassembled WGS sequence"/>
</dbReference>